<accession>A0A1D2VNR2</accession>
<evidence type="ECO:0000313" key="1">
    <source>
        <dbReference type="EMBL" id="ODV63224.1"/>
    </source>
</evidence>
<dbReference type="AlphaFoldDB" id="A0A1D2VNR2"/>
<dbReference type="EMBL" id="KV454475">
    <property type="protein sequence ID" value="ODV63224.1"/>
    <property type="molecule type" value="Genomic_DNA"/>
</dbReference>
<keyword evidence="2" id="KW-1185">Reference proteome</keyword>
<sequence length="120" mass="14823">MSYYFLFESDVTFDNNRVFNVYLWFEKNEKNEKQKLINVDFDSDNDNEIFEDADETVEHIFTEYYDKYINVENTDSLLLNKEIIMKIGYKEPEEMEIFKHMEHSFDENIKRYHQNNIFKN</sequence>
<reference evidence="2" key="1">
    <citation type="submission" date="2016-05" db="EMBL/GenBank/DDBJ databases">
        <title>Comparative genomics of biotechnologically important yeasts.</title>
        <authorList>
            <consortium name="DOE Joint Genome Institute"/>
            <person name="Riley R."/>
            <person name="Haridas S."/>
            <person name="Wolfe K.H."/>
            <person name="Lopes M.R."/>
            <person name="Hittinger C.T."/>
            <person name="Goker M."/>
            <person name="Salamov A."/>
            <person name="Wisecaver J."/>
            <person name="Long T.M."/>
            <person name="Aerts A.L."/>
            <person name="Barry K."/>
            <person name="Choi C."/>
            <person name="Clum A."/>
            <person name="Coughlan A.Y."/>
            <person name="Deshpande S."/>
            <person name="Douglass A.P."/>
            <person name="Hanson S.J."/>
            <person name="Klenk H.-P."/>
            <person name="Labutti K."/>
            <person name="Lapidus A."/>
            <person name="Lindquist E."/>
            <person name="Lipzen A."/>
            <person name="Meier-Kolthoff J.P."/>
            <person name="Ohm R.A."/>
            <person name="Otillar R.P."/>
            <person name="Pangilinan J."/>
            <person name="Peng Y."/>
            <person name="Rokas A."/>
            <person name="Rosa C.A."/>
            <person name="Scheuner C."/>
            <person name="Sibirny A.A."/>
            <person name="Slot J.C."/>
            <person name="Stielow J.B."/>
            <person name="Sun H."/>
            <person name="Kurtzman C.P."/>
            <person name="Blackwell M."/>
            <person name="Grigoriev I.V."/>
            <person name="Jeffries T.W."/>
        </authorList>
    </citation>
    <scope>NUCLEOTIDE SEQUENCE [LARGE SCALE GENOMIC DNA]</scope>
    <source>
        <strain evidence="2">DSM 1968</strain>
    </source>
</reference>
<dbReference type="InParanoid" id="A0A1D2VNR2"/>
<protein>
    <submittedName>
        <fullName evidence="1">Uncharacterized protein</fullName>
    </submittedName>
</protein>
<gene>
    <name evidence="1" type="ORF">ASCRUDRAFT_67350</name>
</gene>
<evidence type="ECO:0000313" key="2">
    <source>
        <dbReference type="Proteomes" id="UP000095038"/>
    </source>
</evidence>
<name>A0A1D2VNR2_9ASCO</name>
<dbReference type="Proteomes" id="UP000095038">
    <property type="component" value="Unassembled WGS sequence"/>
</dbReference>
<dbReference type="RefSeq" id="XP_020049531.1">
    <property type="nucleotide sequence ID" value="XM_020191377.1"/>
</dbReference>
<proteinExistence type="predicted"/>
<organism evidence="1 2">
    <name type="scientific">Ascoidea rubescens DSM 1968</name>
    <dbReference type="NCBI Taxonomy" id="1344418"/>
    <lineage>
        <taxon>Eukaryota</taxon>
        <taxon>Fungi</taxon>
        <taxon>Dikarya</taxon>
        <taxon>Ascomycota</taxon>
        <taxon>Saccharomycotina</taxon>
        <taxon>Saccharomycetes</taxon>
        <taxon>Ascoideaceae</taxon>
        <taxon>Ascoidea</taxon>
    </lineage>
</organism>
<dbReference type="GeneID" id="30965013"/>